<organism evidence="3 4">
    <name type="scientific">Paenibacillus lignilyticus</name>
    <dbReference type="NCBI Taxonomy" id="1172615"/>
    <lineage>
        <taxon>Bacteria</taxon>
        <taxon>Bacillati</taxon>
        <taxon>Bacillota</taxon>
        <taxon>Bacilli</taxon>
        <taxon>Bacillales</taxon>
        <taxon>Paenibacillaceae</taxon>
        <taxon>Paenibacillus</taxon>
    </lineage>
</organism>
<gene>
    <name evidence="3" type="ORF">I8J30_13945</name>
</gene>
<keyword evidence="2" id="KW-0732">Signal</keyword>
<comment type="caution">
    <text evidence="3">The sequence shown here is derived from an EMBL/GenBank/DDBJ whole genome shotgun (WGS) entry which is preliminary data.</text>
</comment>
<evidence type="ECO:0000313" key="4">
    <source>
        <dbReference type="Proteomes" id="UP000673394"/>
    </source>
</evidence>
<name>A0ABS5CCW0_9BACL</name>
<evidence type="ECO:0008006" key="5">
    <source>
        <dbReference type="Google" id="ProtNLM"/>
    </source>
</evidence>
<proteinExistence type="predicted"/>
<accession>A0ABS5CCW0</accession>
<feature type="chain" id="PRO_5047368968" description="Secreted protein" evidence="2">
    <location>
        <begin position="27"/>
        <end position="234"/>
    </location>
</feature>
<feature type="signal peptide" evidence="2">
    <location>
        <begin position="1"/>
        <end position="26"/>
    </location>
</feature>
<evidence type="ECO:0000256" key="1">
    <source>
        <dbReference type="SAM" id="MobiDB-lite"/>
    </source>
</evidence>
<sequence>MIALCKKMLALLLAMIMLIPLHSTSAADSKYEFDRIEVVYAAEFTVYPNSVPSDHWLTQLAGGSDKPIQLMYGILHLYSGDRYIDEQFIKMSGEGGSERFLSNSMRKDYFDSNGALLSQSSVQFWSGKKLDGTAVVKEMNQPQKSVTLVQAFDPQGNVTGFNFYAQPLIFPGDAWDPFANYVGSYTSDPNSLQHTGEVNGKEVESQTKETEIEQGNVQPVPESVQPEQPKTEVK</sequence>
<dbReference type="EMBL" id="JAGKSP010000005">
    <property type="protein sequence ID" value="MBP3963814.1"/>
    <property type="molecule type" value="Genomic_DNA"/>
</dbReference>
<evidence type="ECO:0000313" key="3">
    <source>
        <dbReference type="EMBL" id="MBP3963814.1"/>
    </source>
</evidence>
<dbReference type="Proteomes" id="UP000673394">
    <property type="component" value="Unassembled WGS sequence"/>
</dbReference>
<keyword evidence="4" id="KW-1185">Reference proteome</keyword>
<feature type="compositionally biased region" description="Low complexity" evidence="1">
    <location>
        <begin position="217"/>
        <end position="228"/>
    </location>
</feature>
<feature type="region of interest" description="Disordered" evidence="1">
    <location>
        <begin position="189"/>
        <end position="234"/>
    </location>
</feature>
<protein>
    <recommendedName>
        <fullName evidence="5">Secreted protein</fullName>
    </recommendedName>
</protein>
<evidence type="ECO:0000256" key="2">
    <source>
        <dbReference type="SAM" id="SignalP"/>
    </source>
</evidence>
<reference evidence="3 4" key="1">
    <citation type="submission" date="2021-04" db="EMBL/GenBank/DDBJ databases">
        <title>Paenibacillus sp. DLE-14 whole genome sequence.</title>
        <authorList>
            <person name="Ham Y.J."/>
        </authorList>
    </citation>
    <scope>NUCLEOTIDE SEQUENCE [LARGE SCALE GENOMIC DNA]</scope>
    <source>
        <strain evidence="3 4">DLE-14</strain>
    </source>
</reference>
<feature type="compositionally biased region" description="Basic and acidic residues" evidence="1">
    <location>
        <begin position="199"/>
        <end position="211"/>
    </location>
</feature>
<dbReference type="RefSeq" id="WP_210658587.1">
    <property type="nucleotide sequence ID" value="NZ_JAGKSP010000005.1"/>
</dbReference>